<reference evidence="1" key="1">
    <citation type="submission" date="2021-04" db="EMBL/GenBank/DDBJ databases">
        <title>Proteiniclasticum sedimins sp. nov., an obligate anaerobic bacterium isolated from anaerobic sludge.</title>
        <authorList>
            <person name="Liu J."/>
        </authorList>
    </citation>
    <scope>NUCLEOTIDE SEQUENCE</scope>
    <source>
        <strain evidence="1">BAD-10</strain>
    </source>
</reference>
<name>A0A941CQH0_9CLOT</name>
<evidence type="ECO:0000313" key="1">
    <source>
        <dbReference type="EMBL" id="MBR0577036.1"/>
    </source>
</evidence>
<dbReference type="Proteomes" id="UP000675379">
    <property type="component" value="Unassembled WGS sequence"/>
</dbReference>
<sequence>MRGWKPLMEAYGADYSTKVLQRFFSEEPQGLCGFWTELRRFFLIFSEKPVDTKKPK</sequence>
<dbReference type="AlphaFoldDB" id="A0A941CQH0"/>
<dbReference type="EMBL" id="JAGSCS010000018">
    <property type="protein sequence ID" value="MBR0577036.1"/>
    <property type="molecule type" value="Genomic_DNA"/>
</dbReference>
<evidence type="ECO:0000313" key="2">
    <source>
        <dbReference type="Proteomes" id="UP000675379"/>
    </source>
</evidence>
<comment type="caution">
    <text evidence="1">The sequence shown here is derived from an EMBL/GenBank/DDBJ whole genome shotgun (WGS) entry which is preliminary data.</text>
</comment>
<protein>
    <submittedName>
        <fullName evidence="1">Uncharacterized protein</fullName>
    </submittedName>
</protein>
<keyword evidence="2" id="KW-1185">Reference proteome</keyword>
<proteinExistence type="predicted"/>
<organism evidence="1 2">
    <name type="scientific">Proteiniclasticum sediminis</name>
    <dbReference type="NCBI Taxonomy" id="2804028"/>
    <lineage>
        <taxon>Bacteria</taxon>
        <taxon>Bacillati</taxon>
        <taxon>Bacillota</taxon>
        <taxon>Clostridia</taxon>
        <taxon>Eubacteriales</taxon>
        <taxon>Clostridiaceae</taxon>
        <taxon>Proteiniclasticum</taxon>
    </lineage>
</organism>
<gene>
    <name evidence="1" type="ORF">KCG48_11995</name>
</gene>
<accession>A0A941CQH0</accession>